<dbReference type="InterPro" id="IPR011333">
    <property type="entry name" value="SKP1/BTB/POZ_sf"/>
</dbReference>
<dbReference type="PANTHER" id="PTHR47843">
    <property type="entry name" value="BTB DOMAIN-CONTAINING PROTEIN-RELATED"/>
    <property type="match status" value="1"/>
</dbReference>
<name>A0A6A6TCU7_9PLEO</name>
<dbReference type="SUPFAM" id="SSF54695">
    <property type="entry name" value="POZ domain"/>
    <property type="match status" value="1"/>
</dbReference>
<evidence type="ECO:0000313" key="2">
    <source>
        <dbReference type="EMBL" id="KAF2656788.1"/>
    </source>
</evidence>
<reference evidence="2" key="1">
    <citation type="journal article" date="2020" name="Stud. Mycol.">
        <title>101 Dothideomycetes genomes: a test case for predicting lifestyles and emergence of pathogens.</title>
        <authorList>
            <person name="Haridas S."/>
            <person name="Albert R."/>
            <person name="Binder M."/>
            <person name="Bloem J."/>
            <person name="Labutti K."/>
            <person name="Salamov A."/>
            <person name="Andreopoulos B."/>
            <person name="Baker S."/>
            <person name="Barry K."/>
            <person name="Bills G."/>
            <person name="Bluhm B."/>
            <person name="Cannon C."/>
            <person name="Castanera R."/>
            <person name="Culley D."/>
            <person name="Daum C."/>
            <person name="Ezra D."/>
            <person name="Gonzalez J."/>
            <person name="Henrissat B."/>
            <person name="Kuo A."/>
            <person name="Liang C."/>
            <person name="Lipzen A."/>
            <person name="Lutzoni F."/>
            <person name="Magnuson J."/>
            <person name="Mondo S."/>
            <person name="Nolan M."/>
            <person name="Ohm R."/>
            <person name="Pangilinan J."/>
            <person name="Park H.-J."/>
            <person name="Ramirez L."/>
            <person name="Alfaro M."/>
            <person name="Sun H."/>
            <person name="Tritt A."/>
            <person name="Yoshinaga Y."/>
            <person name="Zwiers L.-H."/>
            <person name="Turgeon B."/>
            <person name="Goodwin S."/>
            <person name="Spatafora J."/>
            <person name="Crous P."/>
            <person name="Grigoriev I."/>
        </authorList>
    </citation>
    <scope>NUCLEOTIDE SEQUENCE</scope>
    <source>
        <strain evidence="2">CBS 122681</strain>
    </source>
</reference>
<sequence>MSTSKPVVDDTVSRRDTPVERVVIEDTTIRPSAAASEGTVKVNVGVEGVIRARWKEYIIHTHLLRRHSGFFRATLCGALPGLKDGTITFQAQPETFDHFVDWLYQQDAYSVDNTKTDFEVYVLAERLVAPKLKALCLDNVFEELEYGAPSLDEIAYTFLALPEHDPLLRLVVDAECFNYGCRHDLTDEDKVKIGLIPPMFHVKFMIRRNELVHIKGPRAERPCQKDYSVLGWI</sequence>
<dbReference type="Proteomes" id="UP000799324">
    <property type="component" value="Unassembled WGS sequence"/>
</dbReference>
<organism evidence="2 3">
    <name type="scientific">Lophiostoma macrostomum CBS 122681</name>
    <dbReference type="NCBI Taxonomy" id="1314788"/>
    <lineage>
        <taxon>Eukaryota</taxon>
        <taxon>Fungi</taxon>
        <taxon>Dikarya</taxon>
        <taxon>Ascomycota</taxon>
        <taxon>Pezizomycotina</taxon>
        <taxon>Dothideomycetes</taxon>
        <taxon>Pleosporomycetidae</taxon>
        <taxon>Pleosporales</taxon>
        <taxon>Lophiostomataceae</taxon>
        <taxon>Lophiostoma</taxon>
    </lineage>
</organism>
<keyword evidence="3" id="KW-1185">Reference proteome</keyword>
<dbReference type="Gene3D" id="3.30.710.10">
    <property type="entry name" value="Potassium Channel Kv1.1, Chain A"/>
    <property type="match status" value="1"/>
</dbReference>
<feature type="domain" description="BTB" evidence="1">
    <location>
        <begin position="46"/>
        <end position="144"/>
    </location>
</feature>
<dbReference type="PANTHER" id="PTHR47843:SF2">
    <property type="entry name" value="BTB DOMAIN-CONTAINING PROTEIN"/>
    <property type="match status" value="1"/>
</dbReference>
<proteinExistence type="predicted"/>
<dbReference type="OrthoDB" id="194443at2759"/>
<dbReference type="SMART" id="SM00225">
    <property type="entry name" value="BTB"/>
    <property type="match status" value="1"/>
</dbReference>
<accession>A0A6A6TCU7</accession>
<gene>
    <name evidence="2" type="ORF">K491DRAFT_715019</name>
</gene>
<evidence type="ECO:0000259" key="1">
    <source>
        <dbReference type="SMART" id="SM00225"/>
    </source>
</evidence>
<dbReference type="InterPro" id="IPR000210">
    <property type="entry name" value="BTB/POZ_dom"/>
</dbReference>
<evidence type="ECO:0000313" key="3">
    <source>
        <dbReference type="Proteomes" id="UP000799324"/>
    </source>
</evidence>
<dbReference type="AlphaFoldDB" id="A0A6A6TCU7"/>
<dbReference type="EMBL" id="MU004332">
    <property type="protein sequence ID" value="KAF2656788.1"/>
    <property type="molecule type" value="Genomic_DNA"/>
</dbReference>
<protein>
    <recommendedName>
        <fullName evidence="1">BTB domain-containing protein</fullName>
    </recommendedName>
</protein>